<dbReference type="Proteomes" id="UP000663829">
    <property type="component" value="Unassembled WGS sequence"/>
</dbReference>
<organism evidence="1 3">
    <name type="scientific">Didymodactylos carnosus</name>
    <dbReference type="NCBI Taxonomy" id="1234261"/>
    <lineage>
        <taxon>Eukaryota</taxon>
        <taxon>Metazoa</taxon>
        <taxon>Spiralia</taxon>
        <taxon>Gnathifera</taxon>
        <taxon>Rotifera</taxon>
        <taxon>Eurotatoria</taxon>
        <taxon>Bdelloidea</taxon>
        <taxon>Philodinida</taxon>
        <taxon>Philodinidae</taxon>
        <taxon>Didymodactylos</taxon>
    </lineage>
</organism>
<evidence type="ECO:0000313" key="3">
    <source>
        <dbReference type="Proteomes" id="UP000663829"/>
    </source>
</evidence>
<comment type="caution">
    <text evidence="1">The sequence shown here is derived from an EMBL/GenBank/DDBJ whole genome shotgun (WGS) entry which is preliminary data.</text>
</comment>
<dbReference type="AlphaFoldDB" id="A0A815X4A6"/>
<evidence type="ECO:0008006" key="4">
    <source>
        <dbReference type="Google" id="ProtNLM"/>
    </source>
</evidence>
<protein>
    <recommendedName>
        <fullName evidence="4">Retrotransposon gag domain-containing protein</fullName>
    </recommendedName>
</protein>
<gene>
    <name evidence="1" type="ORF">GPM918_LOCUS39295</name>
    <name evidence="2" type="ORF">SRO942_LOCUS40163</name>
</gene>
<dbReference type="Proteomes" id="UP000681722">
    <property type="component" value="Unassembled WGS sequence"/>
</dbReference>
<dbReference type="EMBL" id="CAJNOQ010027338">
    <property type="protein sequence ID" value="CAF1552692.1"/>
    <property type="molecule type" value="Genomic_DNA"/>
</dbReference>
<accession>A0A815X4A6</accession>
<reference evidence="1" key="1">
    <citation type="submission" date="2021-02" db="EMBL/GenBank/DDBJ databases">
        <authorList>
            <person name="Nowell W R."/>
        </authorList>
    </citation>
    <scope>NUCLEOTIDE SEQUENCE</scope>
</reference>
<evidence type="ECO:0000313" key="2">
    <source>
        <dbReference type="EMBL" id="CAF4413790.1"/>
    </source>
</evidence>
<evidence type="ECO:0000313" key="1">
    <source>
        <dbReference type="EMBL" id="CAF1552692.1"/>
    </source>
</evidence>
<sequence length="236" mass="28212">MNKGTRSQINLSNRKIQDIQWQPTPRKQNRNITLTHHETTGTLYDLSQQSIQLPQQNTNFLQSIMSENQVEQDMKQLLELKEYQKIIEEKYLQKIPVLKGIAEENLEEWFYVIEQIFTKLLYPQTNWICTAILFLDPSLRMQWYETIKAQINYNEWSTFKDQLQQYFANKFTLPEQGAQISIISEPKENVVTWLEQVEQQFALAEWSNETKLKYVSNQLKEDALVWFNEQKDMFTS</sequence>
<proteinExistence type="predicted"/>
<dbReference type="EMBL" id="CAJOBC010093031">
    <property type="protein sequence ID" value="CAF4413790.1"/>
    <property type="molecule type" value="Genomic_DNA"/>
</dbReference>
<keyword evidence="3" id="KW-1185">Reference proteome</keyword>
<name>A0A815X4A6_9BILA</name>